<dbReference type="GO" id="GO:0070987">
    <property type="term" value="P:error-free translesion synthesis"/>
    <property type="evidence" value="ECO:0007669"/>
    <property type="project" value="TreeGrafter"/>
</dbReference>
<name>E8UAX4_DEIML</name>
<keyword evidence="3" id="KW-1185">Reference proteome</keyword>
<sequence length="155" mass="17437">MGCSPAEFTSRPGRSCGARRLGYAARVQPQPDIRVTVRTLHLPQHSRPDRTVFAYFVRIENHADLTYRLTRRFWRVTDGRGAVTEVEGEGVVGEMPLLAPGGVFEYDSFVTIEVPPGIMSGHYEFQDAWGERVRAPIPEFRLDPNPEGGEPRLLN</sequence>
<evidence type="ECO:0000259" key="1">
    <source>
        <dbReference type="PROSITE" id="PS51087"/>
    </source>
</evidence>
<dbReference type="PANTHER" id="PTHR14289:SF16">
    <property type="entry name" value="POLYMERASE DELTA-INTERACTING PROTEIN 2"/>
    <property type="match status" value="1"/>
</dbReference>
<dbReference type="KEGG" id="dmr:Deima_2579"/>
<dbReference type="EMBL" id="CP002454">
    <property type="protein sequence ID" value="ADV68213.1"/>
    <property type="molecule type" value="Genomic_DNA"/>
</dbReference>
<dbReference type="HOGENOM" id="CLU_128074_0_0_0"/>
<accession>E8UAX4</accession>
<dbReference type="AlphaFoldDB" id="E8UAX4"/>
<protein>
    <submittedName>
        <fullName evidence="2">ApaG domain protein</fullName>
    </submittedName>
</protein>
<proteinExistence type="predicted"/>
<dbReference type="NCBIfam" id="NF003967">
    <property type="entry name" value="PRK05461.1"/>
    <property type="match status" value="1"/>
</dbReference>
<dbReference type="InterPro" id="IPR007474">
    <property type="entry name" value="ApaG_domain"/>
</dbReference>
<feature type="domain" description="ApaG" evidence="1">
    <location>
        <begin position="27"/>
        <end position="149"/>
    </location>
</feature>
<dbReference type="OrthoDB" id="9795226at2"/>
<evidence type="ECO:0000313" key="3">
    <source>
        <dbReference type="Proteomes" id="UP000008635"/>
    </source>
</evidence>
<dbReference type="PROSITE" id="PS51087">
    <property type="entry name" value="APAG"/>
    <property type="match status" value="1"/>
</dbReference>
<dbReference type="Proteomes" id="UP000008635">
    <property type="component" value="Chromosome"/>
</dbReference>
<dbReference type="InterPro" id="IPR036767">
    <property type="entry name" value="ApaG_sf"/>
</dbReference>
<dbReference type="Gene3D" id="2.60.40.1470">
    <property type="entry name" value="ApaG domain"/>
    <property type="match status" value="1"/>
</dbReference>
<dbReference type="STRING" id="709986.Deima_2579"/>
<organism evidence="2 3">
    <name type="scientific">Deinococcus maricopensis (strain DSM 21211 / LMG 22137 / NRRL B-23946 / LB-34)</name>
    <dbReference type="NCBI Taxonomy" id="709986"/>
    <lineage>
        <taxon>Bacteria</taxon>
        <taxon>Thermotogati</taxon>
        <taxon>Deinococcota</taxon>
        <taxon>Deinococci</taxon>
        <taxon>Deinococcales</taxon>
        <taxon>Deinococcaceae</taxon>
        <taxon>Deinococcus</taxon>
    </lineage>
</organism>
<gene>
    <name evidence="2" type="ordered locus">Deima_2579</name>
</gene>
<reference evidence="2 3" key="1">
    <citation type="journal article" date="2011" name="Stand. Genomic Sci.">
        <title>Complete genome sequence of Deinococcus maricopensis type strain (LB-34).</title>
        <authorList>
            <person name="Pukall R."/>
            <person name="Zeytun A."/>
            <person name="Lucas S."/>
            <person name="Lapidus A."/>
            <person name="Hammon N."/>
            <person name="Deshpande S."/>
            <person name="Nolan M."/>
            <person name="Cheng J.F."/>
            <person name="Pitluck S."/>
            <person name="Liolios K."/>
            <person name="Pagani I."/>
            <person name="Mikhailova N."/>
            <person name="Ivanova N."/>
            <person name="Mavromatis K."/>
            <person name="Pati A."/>
            <person name="Tapia R."/>
            <person name="Han C."/>
            <person name="Goodwin L."/>
            <person name="Chen A."/>
            <person name="Palaniappan K."/>
            <person name="Land M."/>
            <person name="Hauser L."/>
            <person name="Chang Y.J."/>
            <person name="Jeffries C.D."/>
            <person name="Brambilla E.M."/>
            <person name="Rohde M."/>
            <person name="Goker M."/>
            <person name="Detter J.C."/>
            <person name="Woyke T."/>
            <person name="Bristow J."/>
            <person name="Eisen J.A."/>
            <person name="Markowitz V."/>
            <person name="Hugenholtz P."/>
            <person name="Kyrpides N.C."/>
            <person name="Klenk H.P."/>
        </authorList>
    </citation>
    <scope>NUCLEOTIDE SEQUENCE [LARGE SCALE GENOMIC DNA]</scope>
    <source>
        <strain evidence="3">DSM 21211 / LMG 22137 / NRRL B-23946 / LB-34</strain>
    </source>
</reference>
<dbReference type="SUPFAM" id="SSF110069">
    <property type="entry name" value="ApaG-like"/>
    <property type="match status" value="1"/>
</dbReference>
<dbReference type="Pfam" id="PF04379">
    <property type="entry name" value="DUF525"/>
    <property type="match status" value="1"/>
</dbReference>
<dbReference type="eggNOG" id="COG2967">
    <property type="taxonomic scope" value="Bacteria"/>
</dbReference>
<dbReference type="PANTHER" id="PTHR14289">
    <property type="entry name" value="F-BOX ONLY PROTEIN 3"/>
    <property type="match status" value="1"/>
</dbReference>
<evidence type="ECO:0000313" key="2">
    <source>
        <dbReference type="EMBL" id="ADV68213.1"/>
    </source>
</evidence>
<reference evidence="3" key="2">
    <citation type="submission" date="2011-01" db="EMBL/GenBank/DDBJ databases">
        <title>The complete genome of Deinococcus maricopensis DSM 21211.</title>
        <authorList>
            <consortium name="US DOE Joint Genome Institute (JGI-PGF)"/>
            <person name="Lucas S."/>
            <person name="Copeland A."/>
            <person name="Lapidus A."/>
            <person name="Goodwin L."/>
            <person name="Pitluck S."/>
            <person name="Kyrpides N."/>
            <person name="Mavromatis K."/>
            <person name="Pagani I."/>
            <person name="Ivanova N."/>
            <person name="Ovchinnikova G."/>
            <person name="Zeytun A."/>
            <person name="Detter J.C."/>
            <person name="Han C."/>
            <person name="Land M."/>
            <person name="Hauser L."/>
            <person name="Markowitz V."/>
            <person name="Cheng J.-F."/>
            <person name="Hugenholtz P."/>
            <person name="Woyke T."/>
            <person name="Wu D."/>
            <person name="Pukall R."/>
            <person name="Gehrich-Schroeter G."/>
            <person name="Brambilla E."/>
            <person name="Klenk H.-P."/>
            <person name="Eisen J.A."/>
        </authorList>
    </citation>
    <scope>NUCLEOTIDE SEQUENCE [LARGE SCALE GENOMIC DNA]</scope>
    <source>
        <strain evidence="3">DSM 21211 / LMG 22137 / NRRL B-23946 / LB-34</strain>
    </source>
</reference>